<dbReference type="InterPro" id="IPR036188">
    <property type="entry name" value="FAD/NAD-bd_sf"/>
</dbReference>
<evidence type="ECO:0000256" key="3">
    <source>
        <dbReference type="ARBA" id="ARBA00008040"/>
    </source>
</evidence>
<dbReference type="Proteomes" id="UP001343724">
    <property type="component" value="Unassembled WGS sequence"/>
</dbReference>
<accession>A0ABU6J046</accession>
<evidence type="ECO:0000256" key="2">
    <source>
        <dbReference type="ARBA" id="ARBA00001974"/>
    </source>
</evidence>
<dbReference type="InterPro" id="IPR006311">
    <property type="entry name" value="TAT_signal"/>
</dbReference>
<reference evidence="12 13" key="1">
    <citation type="submission" date="2024-01" db="EMBL/GenBank/DDBJ databases">
        <title>novel species in genus Adlercreutzia.</title>
        <authorList>
            <person name="Liu X."/>
        </authorList>
    </citation>
    <scope>NUCLEOTIDE SEQUENCE [LARGE SCALE GENOMIC DNA]</scope>
    <source>
        <strain evidence="12 13">R22</strain>
    </source>
</reference>
<dbReference type="SMART" id="SM00900">
    <property type="entry name" value="FMN_bind"/>
    <property type="match status" value="1"/>
</dbReference>
<dbReference type="EMBL" id="JAYMFH010000012">
    <property type="protein sequence ID" value="MEC4295405.1"/>
    <property type="molecule type" value="Genomic_DNA"/>
</dbReference>
<proteinExistence type="inferred from homology"/>
<dbReference type="Gene3D" id="3.90.700.10">
    <property type="entry name" value="Succinate dehydrogenase/fumarate reductase flavoprotein, catalytic domain"/>
    <property type="match status" value="1"/>
</dbReference>
<evidence type="ECO:0000256" key="6">
    <source>
        <dbReference type="ARBA" id="ARBA00022630"/>
    </source>
</evidence>
<comment type="cofactor">
    <cofactor evidence="2">
        <name>FAD</name>
        <dbReference type="ChEBI" id="CHEBI:57692"/>
    </cofactor>
</comment>
<dbReference type="PANTHER" id="PTHR43400">
    <property type="entry name" value="FUMARATE REDUCTASE"/>
    <property type="match status" value="1"/>
</dbReference>
<comment type="caution">
    <text evidence="12">The sequence shown here is derived from an EMBL/GenBank/DDBJ whole genome shotgun (WGS) entry which is preliminary data.</text>
</comment>
<dbReference type="Pfam" id="PF00890">
    <property type="entry name" value="FAD_binding_2"/>
    <property type="match status" value="2"/>
</dbReference>
<dbReference type="Gene3D" id="3.50.50.60">
    <property type="entry name" value="FAD/NAD(P)-binding domain"/>
    <property type="match status" value="2"/>
</dbReference>
<gene>
    <name evidence="12" type="ORF">VJ920_08780</name>
</gene>
<feature type="domain" description="FMN-binding" evidence="11">
    <location>
        <begin position="608"/>
        <end position="685"/>
    </location>
</feature>
<dbReference type="SUPFAM" id="SSF56425">
    <property type="entry name" value="Succinate dehydrogenase/fumarate reductase flavoprotein, catalytic domain"/>
    <property type="match status" value="1"/>
</dbReference>
<dbReference type="SUPFAM" id="SSF51905">
    <property type="entry name" value="FAD/NAD(P)-binding domain"/>
    <property type="match status" value="1"/>
</dbReference>
<dbReference type="PANTHER" id="PTHR43400:SF7">
    <property type="entry name" value="FAD-DEPENDENT OXIDOREDUCTASE 2 FAD BINDING DOMAIN-CONTAINING PROTEIN"/>
    <property type="match status" value="1"/>
</dbReference>
<protein>
    <recommendedName>
        <fullName evidence="5">Urocanate reductase</fullName>
        <ecNumber evidence="4">1.3.99.33</ecNumber>
    </recommendedName>
</protein>
<evidence type="ECO:0000256" key="4">
    <source>
        <dbReference type="ARBA" id="ARBA00013137"/>
    </source>
</evidence>
<evidence type="ECO:0000313" key="12">
    <source>
        <dbReference type="EMBL" id="MEC4295405.1"/>
    </source>
</evidence>
<evidence type="ECO:0000256" key="8">
    <source>
        <dbReference type="ARBA" id="ARBA00023002"/>
    </source>
</evidence>
<dbReference type="InterPro" id="IPR027477">
    <property type="entry name" value="Succ_DH/fumarate_Rdtase_cat_sf"/>
</dbReference>
<dbReference type="Pfam" id="PF04205">
    <property type="entry name" value="FMN_bind"/>
    <property type="match status" value="1"/>
</dbReference>
<dbReference type="RefSeq" id="WP_326454905.1">
    <property type="nucleotide sequence ID" value="NZ_JAYMFH010000012.1"/>
</dbReference>
<name>A0ABU6J046_9ACTN</name>
<evidence type="ECO:0000256" key="5">
    <source>
        <dbReference type="ARBA" id="ARBA00015872"/>
    </source>
</evidence>
<evidence type="ECO:0000256" key="1">
    <source>
        <dbReference type="ARBA" id="ARBA00001917"/>
    </source>
</evidence>
<dbReference type="EC" id="1.3.99.33" evidence="4"/>
<keyword evidence="8" id="KW-0560">Oxidoreductase</keyword>
<keyword evidence="6" id="KW-0285">Flavoprotein</keyword>
<evidence type="ECO:0000256" key="10">
    <source>
        <dbReference type="SAM" id="MobiDB-lite"/>
    </source>
</evidence>
<dbReference type="InterPro" id="IPR050315">
    <property type="entry name" value="FAD-oxidoreductase_2"/>
</dbReference>
<dbReference type="InterPro" id="IPR003953">
    <property type="entry name" value="FAD-dep_OxRdtase_2_FAD-bd"/>
</dbReference>
<evidence type="ECO:0000313" key="13">
    <source>
        <dbReference type="Proteomes" id="UP001343724"/>
    </source>
</evidence>
<comment type="cofactor">
    <cofactor evidence="1">
        <name>FMN</name>
        <dbReference type="ChEBI" id="CHEBI:58210"/>
    </cofactor>
</comment>
<feature type="region of interest" description="Disordered" evidence="10">
    <location>
        <begin position="33"/>
        <end position="60"/>
    </location>
</feature>
<keyword evidence="13" id="KW-1185">Reference proteome</keyword>
<comment type="catalytic activity">
    <reaction evidence="9">
        <text>dihydrourocanate + A = urocanate + AH2</text>
        <dbReference type="Rhea" id="RHEA:36059"/>
        <dbReference type="ChEBI" id="CHEBI:13193"/>
        <dbReference type="ChEBI" id="CHEBI:17499"/>
        <dbReference type="ChEBI" id="CHEBI:27247"/>
        <dbReference type="ChEBI" id="CHEBI:72991"/>
        <dbReference type="EC" id="1.3.99.33"/>
    </reaction>
</comment>
<dbReference type="PROSITE" id="PS51318">
    <property type="entry name" value="TAT"/>
    <property type="match status" value="1"/>
</dbReference>
<dbReference type="Gene3D" id="3.90.1010.20">
    <property type="match status" value="1"/>
</dbReference>
<evidence type="ECO:0000256" key="9">
    <source>
        <dbReference type="ARBA" id="ARBA00049922"/>
    </source>
</evidence>
<evidence type="ECO:0000256" key="7">
    <source>
        <dbReference type="ARBA" id="ARBA00022827"/>
    </source>
</evidence>
<keyword evidence="7" id="KW-0274">FAD</keyword>
<organism evidence="12 13">
    <name type="scientific">Adlercreutzia shanghongiae</name>
    <dbReference type="NCBI Taxonomy" id="3111773"/>
    <lineage>
        <taxon>Bacteria</taxon>
        <taxon>Bacillati</taxon>
        <taxon>Actinomycetota</taxon>
        <taxon>Coriobacteriia</taxon>
        <taxon>Eggerthellales</taxon>
        <taxon>Eggerthellaceae</taxon>
        <taxon>Adlercreutzia</taxon>
    </lineage>
</organism>
<comment type="similarity">
    <text evidence="3">Belongs to the FAD-dependent oxidoreductase 2 family. FRD/SDH subfamily.</text>
</comment>
<sequence length="687" mass="73280">MSYSNEGMTRRQALTLMGIGGAAAAAFTVAGCSPQQAPAGDEPAQENLATTGEQEAAPAKPTEYAEYDAIVVGAGGAGLTAAVGLSYFGAERVLLLEADKTAGGNTLISHGSISTPRLPDYAKPPMTPRYQNYIDAIIEGGPQNESEERYWDQFLAEYKDWQENGDTSKVFDSLTFHCIDYARCDEIAVDEEMVLYERTPEFYTWLDEEVGVRFKEGYGGSGYPWPRCSGVEGAERGEGWIETFFTYLEEKNAPVEIRYSTPAVSLIADGEGNIVGVNAEGADGSKLAAFAKRGVVLATGGFTSNRDMLIAYNLDWPYSFMKHANTDGTAFQNGDAITMAQAYGAAVNQMERIQFLTQCDAKTGAENTLVGDRSLTLLRVNQNGERFVAEDASRLEMTRAILALPEQYAYQISDKNTSLIEDGKNAFGVPVSTLQELGTLFVADTIEELANAFGADPAIFAKTVETYNGYCDAYSDPDFGNTLCAPECKTLEPPFYAYAIAPASHITYGGLVADPDNFTVKKFDGETILEGVYSIGDTREGAGGVDIGLPDGYYVAKYLMNEVAERDLKAAIETAKADEEAAAEASNDFGVTADAIFADGTYTGSGNGMGGEIDVTLEVSGGQISVTDISPNNETVGIGGYEAIEDGTYIQLIEAAQGPDFDVISGATITSNAIQTAVTEALQGAVA</sequence>
<evidence type="ECO:0000259" key="11">
    <source>
        <dbReference type="SMART" id="SM00900"/>
    </source>
</evidence>
<dbReference type="InterPro" id="IPR007329">
    <property type="entry name" value="FMN-bd"/>
</dbReference>